<sequence length="229" mass="24082">MRKVLITLVVLLVLLAVGAVVADRVVHARTEARLEDELSGQVDVDGGPDLTVHGFPFLTQLLDEELQHVTVRASGLRVEGLDLRDVHAEAYGVGIAEPHPATDVTATATVPLATVEERVRDAGLDVDIEASADDGFLRLTTELLGTELGLSARPEAVAGELRLSVEEVTLAGRTASLADLGLEDVDSVPVPLEGLPDSLDVQAVTVVDDGVRVELTGQEVPLAELAELG</sequence>
<evidence type="ECO:0000313" key="1">
    <source>
        <dbReference type="EMBL" id="MDD9206120.1"/>
    </source>
</evidence>
<accession>A0ABT5TVQ1</accession>
<name>A0ABT5TVQ1_9MICO</name>
<reference evidence="1" key="1">
    <citation type="submission" date="2023-02" db="EMBL/GenBank/DDBJ databases">
        <title>Georgenia sp.10Sc9-8, isolated from a soil sample collected from the Taklamakan desert.</title>
        <authorList>
            <person name="Liu S."/>
        </authorList>
    </citation>
    <scope>NUCLEOTIDE SEQUENCE</scope>
    <source>
        <strain evidence="1">10Sc9-8</strain>
    </source>
</reference>
<proteinExistence type="predicted"/>
<gene>
    <name evidence="1" type="ORF">PU560_06505</name>
</gene>
<comment type="caution">
    <text evidence="1">The sequence shown here is derived from an EMBL/GenBank/DDBJ whole genome shotgun (WGS) entry which is preliminary data.</text>
</comment>
<dbReference type="Pfam" id="PF11209">
    <property type="entry name" value="LmeA"/>
    <property type="match status" value="1"/>
</dbReference>
<keyword evidence="2" id="KW-1185">Reference proteome</keyword>
<protein>
    <submittedName>
        <fullName evidence="1">DUF2993 domain-containing protein</fullName>
    </submittedName>
</protein>
<dbReference type="EMBL" id="JARACI010000785">
    <property type="protein sequence ID" value="MDD9206120.1"/>
    <property type="molecule type" value="Genomic_DNA"/>
</dbReference>
<dbReference type="InterPro" id="IPR021373">
    <property type="entry name" value="DUF2993"/>
</dbReference>
<dbReference type="Proteomes" id="UP001165561">
    <property type="component" value="Unassembled WGS sequence"/>
</dbReference>
<organism evidence="1 2">
    <name type="scientific">Georgenia halotolerans</name>
    <dbReference type="NCBI Taxonomy" id="3028317"/>
    <lineage>
        <taxon>Bacteria</taxon>
        <taxon>Bacillati</taxon>
        <taxon>Actinomycetota</taxon>
        <taxon>Actinomycetes</taxon>
        <taxon>Micrococcales</taxon>
        <taxon>Bogoriellaceae</taxon>
        <taxon>Georgenia</taxon>
    </lineage>
</organism>
<evidence type="ECO:0000313" key="2">
    <source>
        <dbReference type="Proteomes" id="UP001165561"/>
    </source>
</evidence>